<dbReference type="RefSeq" id="WP_095604746.1">
    <property type="nucleotide sequence ID" value="NZ_NSKE01000001.1"/>
</dbReference>
<dbReference type="InterPro" id="IPR058093">
    <property type="entry name" value="LA_2272-like"/>
</dbReference>
<sequence length="453" mass="49459">MDKVKFLLATLFTFLLISPLSSQAQDSTNYQDWEKYDLTYRTYRITLLPGLSTNGIDAVDYVAKYSFNLLGGYHGALHEGFELGTLINANKYYASGVQIAGIGNYSGDNTLGVQIAGIGNYSGNSMQGVQVSGIGNWASSDIQGVQLGGVFNLSGGNIEGLQSAGVFNVARNDIQGLQFSGILNLSGDSIEGMQYAGAFNIAKNDIQGLLVSGVGNISGGNIQGLLVSGFANIARQDMQGIITSGGINYAKTFQGISLSSVNISQDFQGIQLGLANIVDEGQGIQAGLINYGNEFEGIPVGLISYYRDGRQNLDFWTTETGFTNIGIKLGTEQVYNMLSVGFNPLLNRDVWQVGWSIGKLREYENHDLYSDFSYFKINEGSWTKDLNSILKYRLLFGKEVNEDFKFYSGPTLNMLISRLQGSDDYAPYRLFDIKAKGRQYVFWIGATLGIELF</sequence>
<dbReference type="OrthoDB" id="5505971at2"/>
<name>A0A2A2GD81_9BACT</name>
<proteinExistence type="predicted"/>
<dbReference type="NCBIfam" id="NF047436">
    <property type="entry name" value="LA_2272_repeat"/>
    <property type="match status" value="1"/>
</dbReference>
<feature type="chain" id="PRO_5012652093" evidence="1">
    <location>
        <begin position="25"/>
        <end position="453"/>
    </location>
</feature>
<dbReference type="Proteomes" id="UP000218831">
    <property type="component" value="Unassembled WGS sequence"/>
</dbReference>
<comment type="caution">
    <text evidence="2">The sequence shown here is derived from an EMBL/GenBank/DDBJ whole genome shotgun (WGS) entry which is preliminary data.</text>
</comment>
<dbReference type="AlphaFoldDB" id="A0A2A2GD81"/>
<organism evidence="2 3">
    <name type="scientific">Fodinibius salipaludis</name>
    <dbReference type="NCBI Taxonomy" id="2032627"/>
    <lineage>
        <taxon>Bacteria</taxon>
        <taxon>Pseudomonadati</taxon>
        <taxon>Balneolota</taxon>
        <taxon>Balneolia</taxon>
        <taxon>Balneolales</taxon>
        <taxon>Balneolaceae</taxon>
        <taxon>Fodinibius</taxon>
    </lineage>
</organism>
<keyword evidence="1" id="KW-0732">Signal</keyword>
<gene>
    <name evidence="2" type="ORF">CK503_00095</name>
</gene>
<evidence type="ECO:0000313" key="3">
    <source>
        <dbReference type="Proteomes" id="UP000218831"/>
    </source>
</evidence>
<reference evidence="2 3" key="1">
    <citation type="submission" date="2017-08" db="EMBL/GenBank/DDBJ databases">
        <title>Aliifodinibius alkalisoli sp. nov., isolated from saline alkaline soil.</title>
        <authorList>
            <person name="Liu D."/>
            <person name="Zhang G."/>
        </authorList>
    </citation>
    <scope>NUCLEOTIDE SEQUENCE [LARGE SCALE GENOMIC DNA]</scope>
    <source>
        <strain evidence="2 3">WN023</strain>
    </source>
</reference>
<evidence type="ECO:0000313" key="2">
    <source>
        <dbReference type="EMBL" id="PAU95501.1"/>
    </source>
</evidence>
<keyword evidence="3" id="KW-1185">Reference proteome</keyword>
<accession>A0A2A2GD81</accession>
<protein>
    <submittedName>
        <fullName evidence="2">Uncharacterized protein</fullName>
    </submittedName>
</protein>
<feature type="signal peptide" evidence="1">
    <location>
        <begin position="1"/>
        <end position="24"/>
    </location>
</feature>
<evidence type="ECO:0000256" key="1">
    <source>
        <dbReference type="SAM" id="SignalP"/>
    </source>
</evidence>
<dbReference type="EMBL" id="NSKE01000001">
    <property type="protein sequence ID" value="PAU95501.1"/>
    <property type="molecule type" value="Genomic_DNA"/>
</dbReference>